<reference evidence="1" key="1">
    <citation type="journal article" date="2021" name="Microb. Physiol.">
        <title>Proteogenomic Insights into the Physiology of Marine, Sulfate-Reducing, Filamentous Desulfonema limicola and Desulfonema magnum.</title>
        <authorList>
            <person name="Schnaars V."/>
            <person name="Wohlbrand L."/>
            <person name="Scheve S."/>
            <person name="Hinrichs C."/>
            <person name="Reinhardt R."/>
            <person name="Rabus R."/>
        </authorList>
    </citation>
    <scope>NUCLEOTIDE SEQUENCE</scope>
    <source>
        <strain evidence="1">4be13</strain>
    </source>
</reference>
<proteinExistence type="predicted"/>
<dbReference type="AlphaFoldDB" id="A0A975GSB8"/>
<evidence type="ECO:0000313" key="2">
    <source>
        <dbReference type="Proteomes" id="UP000663722"/>
    </source>
</evidence>
<evidence type="ECO:0000313" key="1">
    <source>
        <dbReference type="EMBL" id="QTA90913.1"/>
    </source>
</evidence>
<sequence length="62" mass="6748">MPFPILQFKTGLLTPCHQELTGSPKFLCASLHTCHALMTPADPPESHLFNAEAGFAKELTIP</sequence>
<accession>A0A975GSB8</accession>
<organism evidence="1 2">
    <name type="scientific">Desulfonema magnum</name>
    <dbReference type="NCBI Taxonomy" id="45655"/>
    <lineage>
        <taxon>Bacteria</taxon>
        <taxon>Pseudomonadati</taxon>
        <taxon>Thermodesulfobacteriota</taxon>
        <taxon>Desulfobacteria</taxon>
        <taxon>Desulfobacterales</taxon>
        <taxon>Desulfococcaceae</taxon>
        <taxon>Desulfonema</taxon>
    </lineage>
</organism>
<protein>
    <submittedName>
        <fullName evidence="1">Uncharacterized protein</fullName>
    </submittedName>
</protein>
<dbReference type="RefSeq" id="WP_207678905.1">
    <property type="nucleotide sequence ID" value="NZ_CP061800.1"/>
</dbReference>
<dbReference type="Proteomes" id="UP000663722">
    <property type="component" value="Chromosome"/>
</dbReference>
<gene>
    <name evidence="1" type="ORF">dnm_069750</name>
</gene>
<keyword evidence="2" id="KW-1185">Reference proteome</keyword>
<name>A0A975GSB8_9BACT</name>
<dbReference type="EMBL" id="CP061800">
    <property type="protein sequence ID" value="QTA90913.1"/>
    <property type="molecule type" value="Genomic_DNA"/>
</dbReference>
<dbReference type="KEGG" id="dmm:dnm_069750"/>